<evidence type="ECO:0000313" key="2">
    <source>
        <dbReference type="EMBL" id="KAI1853934.1"/>
    </source>
</evidence>
<dbReference type="AlphaFoldDB" id="A0A9Q0AJF9"/>
<name>A0A9Q0AJF9_9PEZI</name>
<evidence type="ECO:0000313" key="3">
    <source>
        <dbReference type="Proteomes" id="UP000829685"/>
    </source>
</evidence>
<dbReference type="Proteomes" id="UP000829685">
    <property type="component" value="Unassembled WGS sequence"/>
</dbReference>
<gene>
    <name evidence="2" type="ORF">JX265_012619</name>
</gene>
<sequence length="611" mass="67740">MNSIQAKFDRSDEACAACSISHEDVKSPVGRPLVDFKFNRGIFDNADYFTHDCKPDSKKDQNHEKQNAQYSEVHRGVPALVVPSPMHTNSRPQRVPLGQLDASSSNARVSLAQLPQAHVLPKAQPASGIQGTTHVSTPLPRCANYHDDGTTDCHLSMMPRAPDHAVNRFISRSHASGYDNTKKRTQAICIDVPTKTSYTQAAWDRRDDDRTPCLTITDHEHMTVLCNDSSTNFQSTRQNNSDGTLQSLDDSSADHQNVSGSVTAAWDYMRKDDASPHGRYPEPRIAYTPFHPRHASAISNEPLDRPARVIGVNQSGNLDMRSAEAYCETREGCGGNHQPTATYSQSSDMTMGFPETAMSMYSPTSYRNTVCPARVGPSSDSTAGQMLAQQLWVPLGMSVNYKGNIGLRANQSADIPDYLSCSLWITNLNLSAANGEHDLLSQIKGCGKVYACVINPPDTVLGHTTSAAKLVFFRTEGAGELIRRSQMGDFVVNGYVPKVVYNRIRTAPQQPGPESRVIHIDGPKAIVDVDFLTLWFSQRFVFQTDEVLALSEEAGPNGRRRLEWRFGSYRCQASAAMSFIDKERRRGYWNIGQHHNLWRQVHTYFAVDPCA</sequence>
<accession>A0A9Q0AJF9</accession>
<evidence type="ECO:0000256" key="1">
    <source>
        <dbReference type="SAM" id="MobiDB-lite"/>
    </source>
</evidence>
<protein>
    <submittedName>
        <fullName evidence="2">Uncharacterized protein</fullName>
    </submittedName>
</protein>
<keyword evidence="3" id="KW-1185">Reference proteome</keyword>
<reference evidence="2" key="1">
    <citation type="submission" date="2021-03" db="EMBL/GenBank/DDBJ databases">
        <title>Revisited historic fungal species revealed as producer of novel bioactive compounds through whole genome sequencing and comparative genomics.</title>
        <authorList>
            <person name="Vignolle G.A."/>
            <person name="Hochenegger N."/>
            <person name="Mach R.L."/>
            <person name="Mach-Aigner A.R."/>
            <person name="Javad Rahimi M."/>
            <person name="Salim K.A."/>
            <person name="Chan C.M."/>
            <person name="Lim L.B.L."/>
            <person name="Cai F."/>
            <person name="Druzhinina I.S."/>
            <person name="U'Ren J.M."/>
            <person name="Derntl C."/>
        </authorList>
    </citation>
    <scope>NUCLEOTIDE SEQUENCE</scope>
    <source>
        <strain evidence="2">TUCIM 5799</strain>
    </source>
</reference>
<feature type="region of interest" description="Disordered" evidence="1">
    <location>
        <begin position="230"/>
        <end position="257"/>
    </location>
</feature>
<comment type="caution">
    <text evidence="2">The sequence shown here is derived from an EMBL/GenBank/DDBJ whole genome shotgun (WGS) entry which is preliminary data.</text>
</comment>
<dbReference type="EMBL" id="JAFIMR010000055">
    <property type="protein sequence ID" value="KAI1853934.1"/>
    <property type="molecule type" value="Genomic_DNA"/>
</dbReference>
<proteinExistence type="predicted"/>
<organism evidence="2 3">
    <name type="scientific">Neoarthrinium moseri</name>
    <dbReference type="NCBI Taxonomy" id="1658444"/>
    <lineage>
        <taxon>Eukaryota</taxon>
        <taxon>Fungi</taxon>
        <taxon>Dikarya</taxon>
        <taxon>Ascomycota</taxon>
        <taxon>Pezizomycotina</taxon>
        <taxon>Sordariomycetes</taxon>
        <taxon>Xylariomycetidae</taxon>
        <taxon>Amphisphaeriales</taxon>
        <taxon>Apiosporaceae</taxon>
        <taxon>Neoarthrinium</taxon>
    </lineage>
</organism>